<dbReference type="OrthoDB" id="10378at2157"/>
<organism evidence="1 2">
    <name type="scientific">Candidatus Nitrosocosmicus franklandianus</name>
    <dbReference type="NCBI Taxonomy" id="1798806"/>
    <lineage>
        <taxon>Archaea</taxon>
        <taxon>Nitrososphaerota</taxon>
        <taxon>Nitrososphaeria</taxon>
        <taxon>Nitrososphaerales</taxon>
        <taxon>Nitrososphaeraceae</taxon>
        <taxon>Candidatus Nitrosocosmicus</taxon>
    </lineage>
</organism>
<evidence type="ECO:0000313" key="1">
    <source>
        <dbReference type="EMBL" id="VFJ13548.1"/>
    </source>
</evidence>
<dbReference type="KEGG" id="nfn:NFRAN_1226"/>
<dbReference type="GeneID" id="39420619"/>
<protein>
    <submittedName>
        <fullName evidence="1">Uncharacterized protein</fullName>
    </submittedName>
</protein>
<gene>
    <name evidence="1" type="ORF">NFRAN_1226</name>
</gene>
<dbReference type="RefSeq" id="WP_134483478.1">
    <property type="nucleotide sequence ID" value="NZ_LR216287.1"/>
</dbReference>
<evidence type="ECO:0000313" key="2">
    <source>
        <dbReference type="Proteomes" id="UP000294299"/>
    </source>
</evidence>
<reference evidence="1 2" key="1">
    <citation type="submission" date="2019-02" db="EMBL/GenBank/DDBJ databases">
        <authorList>
            <person name="Lehtovirta-Morley E L."/>
        </authorList>
    </citation>
    <scope>NUCLEOTIDE SEQUENCE [LARGE SCALE GENOMIC DNA]</scope>
    <source>
        <strain evidence="1">NFRAN1</strain>
    </source>
</reference>
<dbReference type="Proteomes" id="UP000294299">
    <property type="component" value="Chromosome NFRAN"/>
</dbReference>
<keyword evidence="2" id="KW-1185">Reference proteome</keyword>
<sequence length="140" mass="16201">MTSFTRPPLDFVVIKEDWCRYDLSDNSILKVKVVLTKVYKNQGQLMCEIHPFRVILTNEKGDPDSKTYSTKDLKASIKDNIQFTTVIEDWNECVVDDGTTIKIRPVVSKITRTSKFDPKGFPRYICEIRGDMKMMSPIDE</sequence>
<accession>A0A484I734</accession>
<dbReference type="AlphaFoldDB" id="A0A484I734"/>
<proteinExistence type="predicted"/>
<dbReference type="EMBL" id="LR216287">
    <property type="protein sequence ID" value="VFJ13548.1"/>
    <property type="molecule type" value="Genomic_DNA"/>
</dbReference>
<name>A0A484I734_9ARCH</name>